<dbReference type="RefSeq" id="WP_278279357.1">
    <property type="nucleotide sequence ID" value="NZ_DF820519.1"/>
</dbReference>
<dbReference type="STRING" id="1329250.WOSG25_360020"/>
<sequence length="41" mass="4807">MRWQIWLFICAHPWMIVGMMIVGAALVIYGSWLLLSDRSKL</sequence>
<organism evidence="2 3">
    <name type="scientific">Weissella oryzae (strain DSM 25784 / JCM 18191 / LMG 30913 / SG25)</name>
    <dbReference type="NCBI Taxonomy" id="1329250"/>
    <lineage>
        <taxon>Bacteria</taxon>
        <taxon>Bacillati</taxon>
        <taxon>Bacillota</taxon>
        <taxon>Bacilli</taxon>
        <taxon>Lactobacillales</taxon>
        <taxon>Lactobacillaceae</taxon>
        <taxon>Weissella</taxon>
    </lineage>
</organism>
<reference evidence="3" key="1">
    <citation type="journal article" date="2014" name="Genome Announc.">
        <title>Draft genome sequence of Weissella oryzae SG25T, isolated from fermented rice grains.</title>
        <authorList>
            <person name="Tanizawa Y."/>
            <person name="Fujisawa T."/>
            <person name="Mochizuki T."/>
            <person name="Kaminuma E."/>
            <person name="Suzuki Y."/>
            <person name="Nakamura Y."/>
            <person name="Tohno M."/>
        </authorList>
    </citation>
    <scope>NUCLEOTIDE SEQUENCE [LARGE SCALE GENOMIC DNA]</scope>
    <source>
        <strain evidence="3">DSM 25784 / JCM 18191 / LMG 30913 / SG25</strain>
    </source>
</reference>
<evidence type="ECO:0000313" key="2">
    <source>
        <dbReference type="EMBL" id="GAK32095.1"/>
    </source>
</evidence>
<keyword evidence="1" id="KW-0812">Transmembrane</keyword>
<keyword evidence="3" id="KW-1185">Reference proteome</keyword>
<name>A0A069CWB5_WEIOS</name>
<dbReference type="Proteomes" id="UP000030643">
    <property type="component" value="Unassembled WGS sequence"/>
</dbReference>
<feature type="transmembrane region" description="Helical" evidence="1">
    <location>
        <begin position="6"/>
        <end position="35"/>
    </location>
</feature>
<proteinExistence type="predicted"/>
<keyword evidence="1" id="KW-1133">Transmembrane helix</keyword>
<protein>
    <submittedName>
        <fullName evidence="2">Uncharacterized protein</fullName>
    </submittedName>
</protein>
<evidence type="ECO:0000313" key="3">
    <source>
        <dbReference type="Proteomes" id="UP000030643"/>
    </source>
</evidence>
<dbReference type="EMBL" id="DF820519">
    <property type="protein sequence ID" value="GAK32095.1"/>
    <property type="molecule type" value="Genomic_DNA"/>
</dbReference>
<gene>
    <name evidence="2" type="ORF">WOSG25_360020</name>
</gene>
<keyword evidence="1" id="KW-0472">Membrane</keyword>
<accession>A0A069CWB5</accession>
<dbReference type="AlphaFoldDB" id="A0A069CWB5"/>
<evidence type="ECO:0000256" key="1">
    <source>
        <dbReference type="SAM" id="Phobius"/>
    </source>
</evidence>